<dbReference type="AlphaFoldDB" id="A0A1P8WIX3"/>
<dbReference type="SUPFAM" id="SSF51735">
    <property type="entry name" value="NAD(P)-binding Rossmann-fold domains"/>
    <property type="match status" value="1"/>
</dbReference>
<dbReference type="EMBL" id="CP017641">
    <property type="protein sequence ID" value="APZ93994.1"/>
    <property type="molecule type" value="Genomic_DNA"/>
</dbReference>
<protein>
    <submittedName>
        <fullName evidence="2">dTDP-4-dehydrorhamnose reductase</fullName>
    </submittedName>
</protein>
<dbReference type="Proteomes" id="UP000187735">
    <property type="component" value="Chromosome"/>
</dbReference>
<dbReference type="STRING" id="1891926.Fuma_03612"/>
<keyword evidence="3" id="KW-1185">Reference proteome</keyword>
<accession>A0A1P8WIX3</accession>
<dbReference type="Gene3D" id="3.40.50.720">
    <property type="entry name" value="NAD(P)-binding Rossmann-like Domain"/>
    <property type="match status" value="1"/>
</dbReference>
<evidence type="ECO:0000313" key="3">
    <source>
        <dbReference type="Proteomes" id="UP000187735"/>
    </source>
</evidence>
<name>A0A1P8WIX3_9PLAN</name>
<evidence type="ECO:0000313" key="2">
    <source>
        <dbReference type="EMBL" id="APZ93994.1"/>
    </source>
</evidence>
<organism evidence="2 3">
    <name type="scientific">Fuerstiella marisgermanici</name>
    <dbReference type="NCBI Taxonomy" id="1891926"/>
    <lineage>
        <taxon>Bacteria</taxon>
        <taxon>Pseudomonadati</taxon>
        <taxon>Planctomycetota</taxon>
        <taxon>Planctomycetia</taxon>
        <taxon>Planctomycetales</taxon>
        <taxon>Planctomycetaceae</taxon>
        <taxon>Fuerstiella</taxon>
    </lineage>
</organism>
<dbReference type="OrthoDB" id="239715at2"/>
<proteinExistence type="predicted"/>
<dbReference type="InterPro" id="IPR036291">
    <property type="entry name" value="NAD(P)-bd_dom_sf"/>
</dbReference>
<reference evidence="2 3" key="1">
    <citation type="journal article" date="2016" name="Front. Microbiol.">
        <title>Fuerstia marisgermanicae gen. nov., sp. nov., an Unusual Member of the Phylum Planctomycetes from the German Wadden Sea.</title>
        <authorList>
            <person name="Kohn T."/>
            <person name="Heuer A."/>
            <person name="Jogler M."/>
            <person name="Vollmers J."/>
            <person name="Boedeker C."/>
            <person name="Bunk B."/>
            <person name="Rast P."/>
            <person name="Borchert D."/>
            <person name="Glockner I."/>
            <person name="Freese H.M."/>
            <person name="Klenk H.P."/>
            <person name="Overmann J."/>
            <person name="Kaster A.K."/>
            <person name="Rohde M."/>
            <person name="Wiegand S."/>
            <person name="Jogler C."/>
        </authorList>
    </citation>
    <scope>NUCLEOTIDE SEQUENCE [LARGE SCALE GENOMIC DNA]</scope>
    <source>
        <strain evidence="2 3">NH11</strain>
    </source>
</reference>
<feature type="domain" description="RmlD-like substrate binding" evidence="1">
    <location>
        <begin position="4"/>
        <end position="258"/>
    </location>
</feature>
<dbReference type="RefSeq" id="WP_077025366.1">
    <property type="nucleotide sequence ID" value="NZ_CP017641.1"/>
</dbReference>
<dbReference type="KEGG" id="fmr:Fuma_03612"/>
<gene>
    <name evidence="2" type="ORF">Fuma_03612</name>
</gene>
<dbReference type="Pfam" id="PF04321">
    <property type="entry name" value="RmlD_sub_bind"/>
    <property type="match status" value="1"/>
</dbReference>
<evidence type="ECO:0000259" key="1">
    <source>
        <dbReference type="Pfam" id="PF04321"/>
    </source>
</evidence>
<dbReference type="InterPro" id="IPR029903">
    <property type="entry name" value="RmlD-like-bd"/>
</dbReference>
<sequence length="287" mass="30641">MDRVVILGADSPAGEALVNQLADKFHVTGLWFKQPVNRTDIATSRIDQARLDKEIQLADTVYFCGGASRSSWDAGFGNFTAEEQWLAACVDRSAEAGAGLIYVSSDAAFNGPWVFHDDDAACDLSCELGAKLHEMEELVASHPDHLIIRTNVVGMTIGRGHFVDDVLSGLQNGQVRRIPADTFSTPISEEGFALAAAECGMAETAGVINVGGAERTTPFRFASLLARQLGHDADLLAPAIANGPTSERSLRCSRLRCELNIAAPLLSETIEQVCAGIVERTFHAAAA</sequence>